<dbReference type="InterPro" id="IPR054471">
    <property type="entry name" value="GPIID_WHD"/>
</dbReference>
<reference evidence="4 5" key="1">
    <citation type="journal article" date="2018" name="Nat. Ecol. Evol.">
        <title>Pezizomycetes genomes reveal the molecular basis of ectomycorrhizal truffle lifestyle.</title>
        <authorList>
            <person name="Murat C."/>
            <person name="Payen T."/>
            <person name="Noel B."/>
            <person name="Kuo A."/>
            <person name="Morin E."/>
            <person name="Chen J."/>
            <person name="Kohler A."/>
            <person name="Krizsan K."/>
            <person name="Balestrini R."/>
            <person name="Da Silva C."/>
            <person name="Montanini B."/>
            <person name="Hainaut M."/>
            <person name="Levati E."/>
            <person name="Barry K.W."/>
            <person name="Belfiori B."/>
            <person name="Cichocki N."/>
            <person name="Clum A."/>
            <person name="Dockter R.B."/>
            <person name="Fauchery L."/>
            <person name="Guy J."/>
            <person name="Iotti M."/>
            <person name="Le Tacon F."/>
            <person name="Lindquist E.A."/>
            <person name="Lipzen A."/>
            <person name="Malagnac F."/>
            <person name="Mello A."/>
            <person name="Molinier V."/>
            <person name="Miyauchi S."/>
            <person name="Poulain J."/>
            <person name="Riccioni C."/>
            <person name="Rubini A."/>
            <person name="Sitrit Y."/>
            <person name="Splivallo R."/>
            <person name="Traeger S."/>
            <person name="Wang M."/>
            <person name="Zifcakova L."/>
            <person name="Wipf D."/>
            <person name="Zambonelli A."/>
            <person name="Paolocci F."/>
            <person name="Nowrousian M."/>
            <person name="Ottonello S."/>
            <person name="Baldrian P."/>
            <person name="Spatafora J.W."/>
            <person name="Henrissat B."/>
            <person name="Nagy L.G."/>
            <person name="Aury J.M."/>
            <person name="Wincker P."/>
            <person name="Grigoriev I.V."/>
            <person name="Bonfante P."/>
            <person name="Martin F.M."/>
        </authorList>
    </citation>
    <scope>NUCLEOTIDE SEQUENCE [LARGE SCALE GENOMIC DNA]</scope>
    <source>
        <strain evidence="4 5">CCBAS932</strain>
    </source>
</reference>
<dbReference type="OrthoDB" id="195446at2759"/>
<dbReference type="AlphaFoldDB" id="A0A3N4KWX7"/>
<dbReference type="InParanoid" id="A0A3N4KWX7"/>
<accession>A0A3N4KWX7</accession>
<evidence type="ECO:0000313" key="5">
    <source>
        <dbReference type="Proteomes" id="UP000277580"/>
    </source>
</evidence>
<feature type="domain" description="GPI inositol-deacylase winged helix" evidence="2">
    <location>
        <begin position="301"/>
        <end position="381"/>
    </location>
</feature>
<gene>
    <name evidence="4" type="ORF">P167DRAFT_467438</name>
</gene>
<protein>
    <submittedName>
        <fullName evidence="4">Uncharacterized protein</fullName>
    </submittedName>
</protein>
<evidence type="ECO:0000259" key="2">
    <source>
        <dbReference type="Pfam" id="PF22939"/>
    </source>
</evidence>
<feature type="non-terminal residue" evidence="4">
    <location>
        <position position="381"/>
    </location>
</feature>
<name>A0A3N4KWX7_9PEZI</name>
<evidence type="ECO:0000259" key="3">
    <source>
        <dbReference type="Pfam" id="PF24883"/>
    </source>
</evidence>
<dbReference type="PANTHER" id="PTHR10039:SF15">
    <property type="entry name" value="NACHT DOMAIN-CONTAINING PROTEIN"/>
    <property type="match status" value="1"/>
</dbReference>
<dbReference type="STRING" id="1392247.A0A3N4KWX7"/>
<dbReference type="Pfam" id="PF22939">
    <property type="entry name" value="WHD_GPIID"/>
    <property type="match status" value="1"/>
</dbReference>
<sequence length="381" mass="43296">FLDKRRLEVLSWLSPVDFRGKHNEVKRHRYEDTGNWFLKSSEFLDWLGKPAPANLLCKGTPGVGKTFITSKIVDHLESLFPDVHGDVAIAYVYCEFKQRVTQTPELIFASILQQLAYRQPNLDPEIDVLYKDRNSPRPPVEMLISAILSISRNFNAVYIVFDALDECDKNQRKDILTYLQGFLRAPFKILATSRPHPLDITAAFKGAAKVTIRAHDDDIECYVRQRIKQELSTGITIKRELTEIIVRQITSKAEGIFLLAKFHIEYILSKLTARDKRKAAISLTSDLTVVYGAIMATIEENQESRELSLKILKWISAATRPLQFQELQIAISIEDGDAEIDEEGFLDAKTMVDLCGGLIAIEQETGAVRFVHHTVQEYVLS</sequence>
<dbReference type="Gene3D" id="3.40.50.300">
    <property type="entry name" value="P-loop containing nucleotide triphosphate hydrolases"/>
    <property type="match status" value="1"/>
</dbReference>
<keyword evidence="1" id="KW-0677">Repeat</keyword>
<dbReference type="Pfam" id="PF24883">
    <property type="entry name" value="NPHP3_N"/>
    <property type="match status" value="1"/>
</dbReference>
<dbReference type="PANTHER" id="PTHR10039">
    <property type="entry name" value="AMELOGENIN"/>
    <property type="match status" value="1"/>
</dbReference>
<evidence type="ECO:0000313" key="4">
    <source>
        <dbReference type="EMBL" id="RPB13919.1"/>
    </source>
</evidence>
<feature type="domain" description="Nephrocystin 3-like N-terminal" evidence="3">
    <location>
        <begin position="32"/>
        <end position="194"/>
    </location>
</feature>
<keyword evidence="5" id="KW-1185">Reference proteome</keyword>
<dbReference type="EMBL" id="ML119120">
    <property type="protein sequence ID" value="RPB13919.1"/>
    <property type="molecule type" value="Genomic_DNA"/>
</dbReference>
<feature type="non-terminal residue" evidence="4">
    <location>
        <position position="1"/>
    </location>
</feature>
<dbReference type="Proteomes" id="UP000277580">
    <property type="component" value="Unassembled WGS sequence"/>
</dbReference>
<dbReference type="InterPro" id="IPR027417">
    <property type="entry name" value="P-loop_NTPase"/>
</dbReference>
<dbReference type="SUPFAM" id="SSF52540">
    <property type="entry name" value="P-loop containing nucleoside triphosphate hydrolases"/>
    <property type="match status" value="1"/>
</dbReference>
<dbReference type="InterPro" id="IPR056884">
    <property type="entry name" value="NPHP3-like_N"/>
</dbReference>
<evidence type="ECO:0000256" key="1">
    <source>
        <dbReference type="ARBA" id="ARBA00022737"/>
    </source>
</evidence>
<proteinExistence type="predicted"/>
<organism evidence="4 5">
    <name type="scientific">Morchella conica CCBAS932</name>
    <dbReference type="NCBI Taxonomy" id="1392247"/>
    <lineage>
        <taxon>Eukaryota</taxon>
        <taxon>Fungi</taxon>
        <taxon>Dikarya</taxon>
        <taxon>Ascomycota</taxon>
        <taxon>Pezizomycotina</taxon>
        <taxon>Pezizomycetes</taxon>
        <taxon>Pezizales</taxon>
        <taxon>Morchellaceae</taxon>
        <taxon>Morchella</taxon>
    </lineage>
</organism>